<feature type="compositionally biased region" description="Basic residues" evidence="1">
    <location>
        <begin position="229"/>
        <end position="243"/>
    </location>
</feature>
<feature type="compositionally biased region" description="Polar residues" evidence="1">
    <location>
        <begin position="558"/>
        <end position="570"/>
    </location>
</feature>
<feature type="region of interest" description="Disordered" evidence="1">
    <location>
        <begin position="372"/>
        <end position="461"/>
    </location>
</feature>
<feature type="region of interest" description="Disordered" evidence="1">
    <location>
        <begin position="51"/>
        <end position="153"/>
    </location>
</feature>
<feature type="region of interest" description="Disordered" evidence="1">
    <location>
        <begin position="313"/>
        <end position="339"/>
    </location>
</feature>
<dbReference type="EMBL" id="VICG01000010">
    <property type="protein sequence ID" value="KAA8567546.1"/>
    <property type="molecule type" value="Genomic_DNA"/>
</dbReference>
<sequence>MNYPWRPAAVRNIYADSAASTSSLPSDHPSNNLPIAVGTVASRISFLQKLSGNQKNKSPPKTPSRFPQSRPIRREKSNKSPPVSESPPQIQPQLNRRRENSRSSFGRRPTNIFGTPASRNSQPNEQPQTGTSHSFLGLQTPRSNHDKGHARAGFHDTLRPDAYVGGVRPVGLRLMTQADSPACSRALATETLKPSIKKLDQKITNHEVHVGQGIQRSEDKPSNPQISKQRIRVSNPHRQKRKRLQEEIPNSETSINTTSTLRRQSVRELFDKYGMERPPGLASSEMVLGEANKSHRHRVCHLSCGRLSPSFRGGKETSFDHDKVLTGNQPKASNSDSYATVPRPANIQIMKNSITKHMSISLQTNKKDVTHKQTLNPTEPFPPFSSKKSPSPKNSNARELNSASYGPLNSCPGIYIPEPFQKSKSRPEDASKAHHLPPNRKSSDQYTTNDHKSSIKSPEIHDSRCESCQPIDYRSFVCRHPTSTSLARSEDVLAMDGDYTGNNSNSENIYRSRSHPDSLKTSRRSTSFYKLLNGSIHRATHLSHDSDCRDIPRTSTRSYKLATGSMQRKAQPSHDRNQEDDTKSKQILGNSYHLSKPTYQPVQPNFESDHTGNPQPSHNFDPFPNENTSEAVQSEYGSDYVECHGYPRTGHWDCDRSPVSSGVLGDCQHCLDDCECSACQSTVHSVRCCTNEVHKSMIHHHHSPTKNSLYASYGSSAGQLSLERKPYILSHSQTYDRSTIHKYDNISEWLGSPDEPSPQMPEATKITLAKAVHASKQNPFIAVTKSVTPLMKKALNKASKDPSSKGKANFNRASSSDGTKDGSVDAVRSSNRHYKQASSEYPTSNPWREKETINFPRSYALEQVSRRTTDCDISDVCGQSNWAEQRRKSPSNLRKGLKKQTELEQIQKKIHQWEDKKSERRRGRDTITATASEMTTPISRGYFDAQMRWCSSGSLQERRGNGGIGFMGSIEEEELEMESVEDDERHGNVWRKVVDLGDKERDHDSRDERERGMEGINGVKGVTIVIHMESGKDLVLRTNSGGKLNWKGLERLLKVRSGV</sequence>
<keyword evidence="3" id="KW-1185">Reference proteome</keyword>
<feature type="compositionally biased region" description="Basic and acidic residues" evidence="1">
    <location>
        <begin position="572"/>
        <end position="584"/>
    </location>
</feature>
<dbReference type="Proteomes" id="UP000322873">
    <property type="component" value="Unassembled WGS sequence"/>
</dbReference>
<proteinExistence type="predicted"/>
<evidence type="ECO:0000256" key="1">
    <source>
        <dbReference type="SAM" id="MobiDB-lite"/>
    </source>
</evidence>
<feature type="compositionally biased region" description="Polar residues" evidence="1">
    <location>
        <begin position="836"/>
        <end position="846"/>
    </location>
</feature>
<feature type="region of interest" description="Disordered" evidence="1">
    <location>
        <begin position="497"/>
        <end position="522"/>
    </location>
</feature>
<feature type="compositionally biased region" description="Basic and acidic residues" evidence="1">
    <location>
        <begin position="143"/>
        <end position="153"/>
    </location>
</feature>
<feature type="compositionally biased region" description="Polar residues" evidence="1">
    <location>
        <begin position="79"/>
        <end position="94"/>
    </location>
</feature>
<dbReference type="VEuPathDB" id="FungiDB:MFRU_048g00440"/>
<feature type="region of interest" description="Disordered" evidence="1">
    <location>
        <begin position="884"/>
        <end position="903"/>
    </location>
</feature>
<name>A0A5M9JIJ0_MONFR</name>
<feature type="compositionally biased region" description="Polar residues" evidence="1">
    <location>
        <begin position="326"/>
        <end position="338"/>
    </location>
</feature>
<feature type="region of interest" description="Disordered" evidence="1">
    <location>
        <begin position="208"/>
        <end position="263"/>
    </location>
</feature>
<feature type="compositionally biased region" description="Polar residues" evidence="1">
    <location>
        <begin position="248"/>
        <end position="263"/>
    </location>
</feature>
<feature type="compositionally biased region" description="Polar residues" evidence="1">
    <location>
        <begin position="585"/>
        <end position="618"/>
    </location>
</feature>
<gene>
    <name evidence="2" type="ORF">EYC84_008021</name>
</gene>
<feature type="compositionally biased region" description="Basic and acidic residues" evidence="1">
    <location>
        <begin position="313"/>
        <end position="324"/>
    </location>
</feature>
<feature type="compositionally biased region" description="Polar residues" evidence="1">
    <location>
        <begin position="117"/>
        <end position="134"/>
    </location>
</feature>
<dbReference type="AlphaFoldDB" id="A0A5M9JIJ0"/>
<feature type="region of interest" description="Disordered" evidence="1">
    <location>
        <begin position="795"/>
        <end position="849"/>
    </location>
</feature>
<accession>A0A5M9JIJ0</accession>
<feature type="region of interest" description="Disordered" evidence="1">
    <location>
        <begin position="558"/>
        <end position="629"/>
    </location>
</feature>
<evidence type="ECO:0000313" key="2">
    <source>
        <dbReference type="EMBL" id="KAA8567546.1"/>
    </source>
</evidence>
<organism evidence="2 3">
    <name type="scientific">Monilinia fructicola</name>
    <name type="common">Brown rot fungus</name>
    <name type="synonym">Ciboria fructicola</name>
    <dbReference type="NCBI Taxonomy" id="38448"/>
    <lineage>
        <taxon>Eukaryota</taxon>
        <taxon>Fungi</taxon>
        <taxon>Dikarya</taxon>
        <taxon>Ascomycota</taxon>
        <taxon>Pezizomycotina</taxon>
        <taxon>Leotiomycetes</taxon>
        <taxon>Helotiales</taxon>
        <taxon>Sclerotiniaceae</taxon>
        <taxon>Monilinia</taxon>
    </lineage>
</organism>
<evidence type="ECO:0000313" key="3">
    <source>
        <dbReference type="Proteomes" id="UP000322873"/>
    </source>
</evidence>
<protein>
    <submittedName>
        <fullName evidence="2">Uncharacterized protein</fullName>
    </submittedName>
</protein>
<feature type="compositionally biased region" description="Basic and acidic residues" evidence="1">
    <location>
        <begin position="449"/>
        <end position="461"/>
    </location>
</feature>
<reference evidence="2 3" key="1">
    <citation type="submission" date="2019-06" db="EMBL/GenBank/DDBJ databases">
        <title>Genome Sequence of the Brown Rot Fungal Pathogen Monilinia fructicola.</title>
        <authorList>
            <person name="De Miccolis Angelini R.M."/>
            <person name="Landi L."/>
            <person name="Abate D."/>
            <person name="Pollastro S."/>
            <person name="Romanazzi G."/>
            <person name="Faretra F."/>
        </authorList>
    </citation>
    <scope>NUCLEOTIDE SEQUENCE [LARGE SCALE GENOMIC DNA]</scope>
    <source>
        <strain evidence="2 3">Mfrc123</strain>
    </source>
</reference>
<feature type="compositionally biased region" description="Low complexity" evidence="1">
    <location>
        <begin position="384"/>
        <end position="395"/>
    </location>
</feature>
<feature type="compositionally biased region" description="Polar residues" evidence="1">
    <location>
        <begin position="500"/>
        <end position="511"/>
    </location>
</feature>
<comment type="caution">
    <text evidence="2">The sequence shown here is derived from an EMBL/GenBank/DDBJ whole genome shotgun (WGS) entry which is preliminary data.</text>
</comment>